<evidence type="ECO:0000313" key="2">
    <source>
        <dbReference type="Proteomes" id="UP000176741"/>
    </source>
</evidence>
<sequence length="296" mass="35003">MLNVKLSKVIAYTYQNQWFVGNAAKEFFGNNMTKINPSIDFFENINGLFNEWMIFDYKERSGSTPIVEYTLINPDNLPKNQIGELLEIIKTQKFEFFEIESIKHGEWIKVYGLYSGNKYQVYDIKGSQTLSNKGSFWARVAFVNKKWQFVGSDSLYYPVTSSNRIRKFYLKSKTVFSPKNALDLILSKSNKKQVFPKDINIVSLTKKRKELEEEYRNIQIKYNIRTTFKKVVDYIYFENYTTNFADFFTDLIKLGIKSIVVYKNTRLFNDLWNHFPHKVLKDKSPVEIAPDYYMKS</sequence>
<name>A0A1F7XY29_9BACT</name>
<evidence type="ECO:0000313" key="1">
    <source>
        <dbReference type="EMBL" id="OGM19977.1"/>
    </source>
</evidence>
<dbReference type="Proteomes" id="UP000176741">
    <property type="component" value="Unassembled WGS sequence"/>
</dbReference>
<protein>
    <submittedName>
        <fullName evidence="1">Uncharacterized protein</fullName>
    </submittedName>
</protein>
<organism evidence="1 2">
    <name type="scientific">Candidatus Woesebacteria bacterium RIFCSPHIGHO2_01_FULL_38_26b</name>
    <dbReference type="NCBI Taxonomy" id="1802491"/>
    <lineage>
        <taxon>Bacteria</taxon>
        <taxon>Candidatus Woeseibacteriota</taxon>
    </lineage>
</organism>
<reference evidence="1 2" key="1">
    <citation type="journal article" date="2016" name="Nat. Commun.">
        <title>Thousands of microbial genomes shed light on interconnected biogeochemical processes in an aquifer system.</title>
        <authorList>
            <person name="Anantharaman K."/>
            <person name="Brown C.T."/>
            <person name="Hug L.A."/>
            <person name="Sharon I."/>
            <person name="Castelle C.J."/>
            <person name="Probst A.J."/>
            <person name="Thomas B.C."/>
            <person name="Singh A."/>
            <person name="Wilkins M.J."/>
            <person name="Karaoz U."/>
            <person name="Brodie E.L."/>
            <person name="Williams K.H."/>
            <person name="Hubbard S.S."/>
            <person name="Banfield J.F."/>
        </authorList>
    </citation>
    <scope>NUCLEOTIDE SEQUENCE [LARGE SCALE GENOMIC DNA]</scope>
</reference>
<dbReference type="EMBL" id="MGGD01000048">
    <property type="protein sequence ID" value="OGM19977.1"/>
    <property type="molecule type" value="Genomic_DNA"/>
</dbReference>
<proteinExistence type="predicted"/>
<gene>
    <name evidence="1" type="ORF">A2771_00615</name>
</gene>
<accession>A0A1F7XY29</accession>
<dbReference type="AlphaFoldDB" id="A0A1F7XY29"/>
<comment type="caution">
    <text evidence="1">The sequence shown here is derived from an EMBL/GenBank/DDBJ whole genome shotgun (WGS) entry which is preliminary data.</text>
</comment>